<accession>A0ABS3YWY4</accession>
<proteinExistence type="predicted"/>
<evidence type="ECO:0000313" key="1">
    <source>
        <dbReference type="EMBL" id="MBO9202017.1"/>
    </source>
</evidence>
<name>A0ABS3YWY4_9BACT</name>
<comment type="caution">
    <text evidence="1">The sequence shown here is derived from an EMBL/GenBank/DDBJ whole genome shotgun (WGS) entry which is preliminary data.</text>
</comment>
<dbReference type="Proteomes" id="UP000677244">
    <property type="component" value="Unassembled WGS sequence"/>
</dbReference>
<evidence type="ECO:0000313" key="2">
    <source>
        <dbReference type="Proteomes" id="UP000677244"/>
    </source>
</evidence>
<reference evidence="1 2" key="1">
    <citation type="submission" date="2021-03" db="EMBL/GenBank/DDBJ databases">
        <title>Assistant Professor.</title>
        <authorList>
            <person name="Huq M.A."/>
        </authorList>
    </citation>
    <scope>NUCLEOTIDE SEQUENCE [LARGE SCALE GENOMIC DNA]</scope>
    <source>
        <strain evidence="1 2">MAH-29</strain>
    </source>
</reference>
<dbReference type="EMBL" id="JAGHKO010000004">
    <property type="protein sequence ID" value="MBO9202017.1"/>
    <property type="molecule type" value="Genomic_DNA"/>
</dbReference>
<gene>
    <name evidence="1" type="ORF">J7I42_17160</name>
</gene>
<keyword evidence="2" id="KW-1185">Reference proteome</keyword>
<dbReference type="InterPro" id="IPR043767">
    <property type="entry name" value="DUF5713"/>
</dbReference>
<protein>
    <submittedName>
        <fullName evidence="1">Uncharacterized protein</fullName>
    </submittedName>
</protein>
<dbReference type="Pfam" id="PF18977">
    <property type="entry name" value="DUF5713"/>
    <property type="match status" value="1"/>
</dbReference>
<dbReference type="RefSeq" id="WP_209140071.1">
    <property type="nucleotide sequence ID" value="NZ_JAGHKO010000004.1"/>
</dbReference>
<sequence>MKKQSELKNEDIWSYSFLEDMYVDDFYPNHLVDKCRDILIELCFDIERTHPKDLDELYALTHAATDKFNHMHDEFYENNSEIETTARDCISIDFTFIATSYGFADADSEELIATRDW</sequence>
<organism evidence="1 2">
    <name type="scientific">Niastella soli</name>
    <dbReference type="NCBI Taxonomy" id="2821487"/>
    <lineage>
        <taxon>Bacteria</taxon>
        <taxon>Pseudomonadati</taxon>
        <taxon>Bacteroidota</taxon>
        <taxon>Chitinophagia</taxon>
        <taxon>Chitinophagales</taxon>
        <taxon>Chitinophagaceae</taxon>
        <taxon>Niastella</taxon>
    </lineage>
</organism>